<feature type="transmembrane region" description="Helical" evidence="1">
    <location>
        <begin position="51"/>
        <end position="70"/>
    </location>
</feature>
<evidence type="ECO:0000313" key="3">
    <source>
        <dbReference type="Proteomes" id="UP001270004"/>
    </source>
</evidence>
<keyword evidence="1" id="KW-0812">Transmembrane</keyword>
<keyword evidence="1" id="KW-0472">Membrane</keyword>
<protein>
    <submittedName>
        <fullName evidence="2">Uncharacterized protein</fullName>
    </submittedName>
</protein>
<feature type="transmembrane region" description="Helical" evidence="1">
    <location>
        <begin position="117"/>
        <end position="136"/>
    </location>
</feature>
<dbReference type="Proteomes" id="UP001270004">
    <property type="component" value="Unassembled WGS sequence"/>
</dbReference>
<dbReference type="EMBL" id="JAWWZK010000009">
    <property type="protein sequence ID" value="MDX5037773.1"/>
    <property type="molecule type" value="Genomic_DNA"/>
</dbReference>
<organism evidence="2 3">
    <name type="scientific">Streptococcus suis</name>
    <dbReference type="NCBI Taxonomy" id="1307"/>
    <lineage>
        <taxon>Bacteria</taxon>
        <taxon>Bacillati</taxon>
        <taxon>Bacillota</taxon>
        <taxon>Bacilli</taxon>
        <taxon>Lactobacillales</taxon>
        <taxon>Streptococcaceae</taxon>
        <taxon>Streptococcus</taxon>
    </lineage>
</organism>
<evidence type="ECO:0000313" key="2">
    <source>
        <dbReference type="EMBL" id="MDX5037773.1"/>
    </source>
</evidence>
<gene>
    <name evidence="2" type="ORF">SHY70_05695</name>
</gene>
<name>A0AAW9DFV3_STRSU</name>
<dbReference type="RefSeq" id="WP_257115365.1">
    <property type="nucleotide sequence ID" value="NZ_CP102141.1"/>
</dbReference>
<feature type="transmembrane region" description="Helical" evidence="1">
    <location>
        <begin position="77"/>
        <end position="97"/>
    </location>
</feature>
<sequence>METHENLTSVTLHARDKEHAHRLVEAIFNDCTETEEVVVPVVEKESFIKRLFMFLVKAVLFLVLTPFFLFTWLKNTFFLAIGFSIFYPIISFAYYSFFSNLVTTDEMMAATFTDTKFKILAAIVIIMGFLSALYDYQEKFEDITLL</sequence>
<keyword evidence="1" id="KW-1133">Transmembrane helix</keyword>
<accession>A0AAW9DFV3</accession>
<evidence type="ECO:0000256" key="1">
    <source>
        <dbReference type="SAM" id="Phobius"/>
    </source>
</evidence>
<comment type="caution">
    <text evidence="2">The sequence shown here is derived from an EMBL/GenBank/DDBJ whole genome shotgun (WGS) entry which is preliminary data.</text>
</comment>
<proteinExistence type="predicted"/>
<dbReference type="AlphaFoldDB" id="A0AAW9DFV3"/>
<reference evidence="2" key="1">
    <citation type="submission" date="2023-11" db="EMBL/GenBank/DDBJ databases">
        <title>Antimicrobial resistance in invasive Streptococcus suis isolated in Spain and the associated genetic mechanisms.</title>
        <authorList>
            <person name="Uruen C."/>
            <person name="Arenas J.A."/>
        </authorList>
    </citation>
    <scope>NUCLEOTIDE SEQUENCE</scope>
    <source>
        <strain evidence="2">Ss_70</strain>
    </source>
</reference>